<evidence type="ECO:0000313" key="8">
    <source>
        <dbReference type="Proteomes" id="UP000001219"/>
    </source>
</evidence>
<dbReference type="Proteomes" id="UP000001219">
    <property type="component" value="Chromosome"/>
</dbReference>
<dbReference type="PANTHER" id="PTHR10381:SF70">
    <property type="entry name" value="ATP-DEPENDENT CLP PROTEASE PROTEOLYTIC SUBUNIT"/>
    <property type="match status" value="1"/>
</dbReference>
<protein>
    <recommendedName>
        <fullName evidence="6">ATP-dependent Clp protease proteolytic subunit</fullName>
    </recommendedName>
</protein>
<reference evidence="8" key="1">
    <citation type="submission" date="2009-10" db="EMBL/GenBank/DDBJ databases">
        <title>The complete chromosome of Gordonia bronchialis DSM 43247.</title>
        <authorList>
            <consortium name="US DOE Joint Genome Institute (JGI-PGF)"/>
            <person name="Lucas S."/>
            <person name="Copeland A."/>
            <person name="Lapidus A."/>
            <person name="Glavina del Rio T."/>
            <person name="Dalin E."/>
            <person name="Tice H."/>
            <person name="Bruce D."/>
            <person name="Goodwin L."/>
            <person name="Pitluck S."/>
            <person name="Kyrpides N."/>
            <person name="Mavromatis K."/>
            <person name="Ivanova N."/>
            <person name="Ovchinnikova G."/>
            <person name="Saunders E."/>
            <person name="Brettin T."/>
            <person name="Detter J.C."/>
            <person name="Han C."/>
            <person name="Larimer F."/>
            <person name="Land M."/>
            <person name="Hauser L."/>
            <person name="Markowitz V."/>
            <person name="Cheng J.-F."/>
            <person name="Hugenholtz P."/>
            <person name="Woyke T."/>
            <person name="Wu D."/>
            <person name="Jando M."/>
            <person name="Schneider S."/>
            <person name="Goeker M."/>
            <person name="Klenk H.-P."/>
            <person name="Eisen J.A."/>
        </authorList>
    </citation>
    <scope>NUCLEOTIDE SEQUENCE [LARGE SCALE GENOMIC DNA]</scope>
    <source>
        <strain evidence="8">ATCC 25592 / DSM 43247 / BCRC 13721 / JCM 3198 / KCTC 3076 / NBRC 16047 / NCTC 10667</strain>
    </source>
</reference>
<dbReference type="STRING" id="526226.Gbro_1649"/>
<evidence type="ECO:0000256" key="3">
    <source>
        <dbReference type="ARBA" id="ARBA00022670"/>
    </source>
</evidence>
<dbReference type="GO" id="GO:0006515">
    <property type="term" value="P:protein quality control for misfolded or incompletely synthesized proteins"/>
    <property type="evidence" value="ECO:0007669"/>
    <property type="project" value="TreeGrafter"/>
</dbReference>
<evidence type="ECO:0000256" key="6">
    <source>
        <dbReference type="RuleBase" id="RU003567"/>
    </source>
</evidence>
<dbReference type="PRINTS" id="PR00127">
    <property type="entry name" value="CLPPROTEASEP"/>
</dbReference>
<dbReference type="GO" id="GO:0051117">
    <property type="term" value="F:ATPase binding"/>
    <property type="evidence" value="ECO:0007669"/>
    <property type="project" value="TreeGrafter"/>
</dbReference>
<name>D0L7Q6_GORB4</name>
<dbReference type="InterPro" id="IPR001907">
    <property type="entry name" value="ClpP"/>
</dbReference>
<dbReference type="PANTHER" id="PTHR10381">
    <property type="entry name" value="ATP-DEPENDENT CLP PROTEASE PROTEOLYTIC SUBUNIT"/>
    <property type="match status" value="1"/>
</dbReference>
<dbReference type="GO" id="GO:0009368">
    <property type="term" value="C:endopeptidase Clp complex"/>
    <property type="evidence" value="ECO:0007669"/>
    <property type="project" value="TreeGrafter"/>
</dbReference>
<reference evidence="7 8" key="2">
    <citation type="journal article" date="2010" name="Stand. Genomic Sci.">
        <title>Complete genome sequence of Gordonia bronchialis type strain (3410).</title>
        <authorList>
            <person name="Ivanova N."/>
            <person name="Sikorski J."/>
            <person name="Jando M."/>
            <person name="Lapidus A."/>
            <person name="Nolan M."/>
            <person name="Lucas S."/>
            <person name="Del Rio T.G."/>
            <person name="Tice H."/>
            <person name="Copeland A."/>
            <person name="Cheng J.F."/>
            <person name="Chen F."/>
            <person name="Bruce D."/>
            <person name="Goodwin L."/>
            <person name="Pitluck S."/>
            <person name="Mavromatis K."/>
            <person name="Ovchinnikova G."/>
            <person name="Pati A."/>
            <person name="Chen A."/>
            <person name="Palaniappan K."/>
            <person name="Land M."/>
            <person name="Hauser L."/>
            <person name="Chang Y.J."/>
            <person name="Jeffries C.D."/>
            <person name="Chain P."/>
            <person name="Saunders E."/>
            <person name="Han C."/>
            <person name="Detter J.C."/>
            <person name="Brettin T."/>
            <person name="Rohde M."/>
            <person name="Goker M."/>
            <person name="Bristow J."/>
            <person name="Eisen J.A."/>
            <person name="Markowitz V."/>
            <person name="Hugenholtz P."/>
            <person name="Klenk H.P."/>
            <person name="Kyrpides N.C."/>
        </authorList>
    </citation>
    <scope>NUCLEOTIDE SEQUENCE [LARGE SCALE GENOMIC DNA]</scope>
    <source>
        <strain evidence="8">ATCC 25592 / DSM 43247 / BCRC 13721 / JCM 3198 / KCTC 3076 / NBRC 16047 / NCTC 10667</strain>
    </source>
</reference>
<dbReference type="Gene3D" id="3.90.226.10">
    <property type="entry name" value="2-enoyl-CoA Hydratase, Chain A, domain 1"/>
    <property type="match status" value="1"/>
</dbReference>
<dbReference type="InterPro" id="IPR023562">
    <property type="entry name" value="ClpP/TepA"/>
</dbReference>
<dbReference type="GO" id="GO:0004176">
    <property type="term" value="F:ATP-dependent peptidase activity"/>
    <property type="evidence" value="ECO:0007669"/>
    <property type="project" value="InterPro"/>
</dbReference>
<dbReference type="eggNOG" id="COG0740">
    <property type="taxonomic scope" value="Bacteria"/>
</dbReference>
<evidence type="ECO:0000256" key="5">
    <source>
        <dbReference type="ARBA" id="ARBA00022825"/>
    </source>
</evidence>
<dbReference type="AlphaFoldDB" id="D0L7Q6"/>
<dbReference type="Pfam" id="PF00574">
    <property type="entry name" value="CLP_protease"/>
    <property type="match status" value="1"/>
</dbReference>
<dbReference type="HOGENOM" id="CLU_058707_2_1_11"/>
<keyword evidence="5" id="KW-0720">Serine protease</keyword>
<proteinExistence type="inferred from homology"/>
<keyword evidence="8" id="KW-1185">Reference proteome</keyword>
<keyword evidence="3" id="KW-0645">Protease</keyword>
<keyword evidence="4 7" id="KW-0378">Hydrolase</keyword>
<dbReference type="InterPro" id="IPR029045">
    <property type="entry name" value="ClpP/crotonase-like_dom_sf"/>
</dbReference>
<evidence type="ECO:0000256" key="2">
    <source>
        <dbReference type="ARBA" id="ARBA00022490"/>
    </source>
</evidence>
<dbReference type="CDD" id="cd07017">
    <property type="entry name" value="S14_ClpP_2"/>
    <property type="match status" value="1"/>
</dbReference>
<accession>D0L7Q6</accession>
<evidence type="ECO:0000256" key="1">
    <source>
        <dbReference type="ARBA" id="ARBA00007039"/>
    </source>
</evidence>
<evidence type="ECO:0000256" key="4">
    <source>
        <dbReference type="ARBA" id="ARBA00022801"/>
    </source>
</evidence>
<organism evidence="7 8">
    <name type="scientific">Gordonia bronchialis (strain ATCC 25592 / DSM 43247 / BCRC 13721 / JCM 3198 / KCTC 3076 / NBRC 16047 / NCTC 10667)</name>
    <name type="common">Rhodococcus bronchialis</name>
    <dbReference type="NCBI Taxonomy" id="526226"/>
    <lineage>
        <taxon>Bacteria</taxon>
        <taxon>Bacillati</taxon>
        <taxon>Actinomycetota</taxon>
        <taxon>Actinomycetes</taxon>
        <taxon>Mycobacteriales</taxon>
        <taxon>Gordoniaceae</taxon>
        <taxon>Gordonia</taxon>
    </lineage>
</organism>
<comment type="similarity">
    <text evidence="1 6">Belongs to the peptidase S14 family.</text>
</comment>
<dbReference type="KEGG" id="gbr:Gbro_1649"/>
<keyword evidence="2" id="KW-0963">Cytoplasm</keyword>
<gene>
    <name evidence="7" type="ordered locus">Gbro_1649</name>
</gene>
<dbReference type="GO" id="GO:0004252">
    <property type="term" value="F:serine-type endopeptidase activity"/>
    <property type="evidence" value="ECO:0007669"/>
    <property type="project" value="InterPro"/>
</dbReference>
<evidence type="ECO:0000313" key="7">
    <source>
        <dbReference type="EMBL" id="ACY20919.1"/>
    </source>
</evidence>
<dbReference type="SUPFAM" id="SSF52096">
    <property type="entry name" value="ClpP/crotonase"/>
    <property type="match status" value="1"/>
</dbReference>
<dbReference type="EMBL" id="CP001802">
    <property type="protein sequence ID" value="ACY20919.1"/>
    <property type="molecule type" value="Genomic_DNA"/>
</dbReference>
<sequence>MVLPSAESCRPRQCHTRGRVSASDDVLMSDDKAPTRLHEKTIDNLRTQRILLLDTALDDEIGSELCAQMVLLSVEDPVADIALWINSPGGSVPAMLAIMDTMRLIPNDIRTVNLGMAYSAGQFLLCCGTAGKRFILPHAKVLLHQGSAGIGGYAPDIELQADDLRHVRDTVLGIIAEQTGQPPERVFDDSLRDHVFTADEAIAYGFVDHLAADLTQIRPLATAATGFGVNR</sequence>